<accession>V7AHE7</accession>
<reference evidence="2" key="1">
    <citation type="journal article" date="2014" name="Nat. Genet.">
        <title>A reference genome for common bean and genome-wide analysis of dual domestications.</title>
        <authorList>
            <person name="Schmutz J."/>
            <person name="McClean P.E."/>
            <person name="Mamidi S."/>
            <person name="Wu G.A."/>
            <person name="Cannon S.B."/>
            <person name="Grimwood J."/>
            <person name="Jenkins J."/>
            <person name="Shu S."/>
            <person name="Song Q."/>
            <person name="Chavarro C."/>
            <person name="Torres-Torres M."/>
            <person name="Geffroy V."/>
            <person name="Moghaddam S.M."/>
            <person name="Gao D."/>
            <person name="Abernathy B."/>
            <person name="Barry K."/>
            <person name="Blair M."/>
            <person name="Brick M.A."/>
            <person name="Chovatia M."/>
            <person name="Gepts P."/>
            <person name="Goodstein D.M."/>
            <person name="Gonzales M."/>
            <person name="Hellsten U."/>
            <person name="Hyten D.L."/>
            <person name="Jia G."/>
            <person name="Kelly J.D."/>
            <person name="Kudrna D."/>
            <person name="Lee R."/>
            <person name="Richard M.M."/>
            <person name="Miklas P.N."/>
            <person name="Osorno J.M."/>
            <person name="Rodrigues J."/>
            <person name="Thareau V."/>
            <person name="Urrea C.A."/>
            <person name="Wang M."/>
            <person name="Yu Y."/>
            <person name="Zhang M."/>
            <person name="Wing R.A."/>
            <person name="Cregan P.B."/>
            <person name="Rokhsar D.S."/>
            <person name="Jackson S.A."/>
        </authorList>
    </citation>
    <scope>NUCLEOTIDE SEQUENCE [LARGE SCALE GENOMIC DNA]</scope>
    <source>
        <strain evidence="2">cv. G19833</strain>
    </source>
</reference>
<dbReference type="PANTHER" id="PTHR10775">
    <property type="entry name" value="OS08G0208400 PROTEIN"/>
    <property type="match status" value="1"/>
</dbReference>
<dbReference type="OrthoDB" id="1424900at2759"/>
<dbReference type="Gramene" id="ESW04650">
    <property type="protein sequence ID" value="ESW04650"/>
    <property type="gene ID" value="PHAVU_011G113600g"/>
</dbReference>
<evidence type="ECO:0000313" key="1">
    <source>
        <dbReference type="EMBL" id="ESW04650.1"/>
    </source>
</evidence>
<sequence>MTSPKYNTLNEKTSKLYKLLKDVEQELYPGCGNFSKLSFIIQLLNIKCLFGLSAKEIGVILMLLTKAFSQGNKDLESYFKAQKIIHELGHDYTKINACMNDCIFYRRDYLKSTSCPTYKFPRYKDPHKKLPQKVMRYFPSVPRLQKLYVTSNTVIEMRWHKDRPYREDRNKYVRRRRNEGWKLRK</sequence>
<gene>
    <name evidence="1" type="ORF">PHAVU_011G113600g</name>
</gene>
<evidence type="ECO:0000313" key="2">
    <source>
        <dbReference type="Proteomes" id="UP000000226"/>
    </source>
</evidence>
<protein>
    <submittedName>
        <fullName evidence="1">Uncharacterized protein</fullName>
    </submittedName>
</protein>
<dbReference type="PANTHER" id="PTHR10775:SF182">
    <property type="entry name" value="TRANSPOSON, EN_SPM-LIKE, TRANSPOSASE-ASSOCIATED DOMAIN PROTEIN-RELATED"/>
    <property type="match status" value="1"/>
</dbReference>
<dbReference type="EMBL" id="CM002298">
    <property type="protein sequence ID" value="ESW04650.1"/>
    <property type="molecule type" value="Genomic_DNA"/>
</dbReference>
<proteinExistence type="predicted"/>
<keyword evidence="2" id="KW-1185">Reference proteome</keyword>
<organism evidence="1 2">
    <name type="scientific">Phaseolus vulgaris</name>
    <name type="common">Kidney bean</name>
    <name type="synonym">French bean</name>
    <dbReference type="NCBI Taxonomy" id="3885"/>
    <lineage>
        <taxon>Eukaryota</taxon>
        <taxon>Viridiplantae</taxon>
        <taxon>Streptophyta</taxon>
        <taxon>Embryophyta</taxon>
        <taxon>Tracheophyta</taxon>
        <taxon>Spermatophyta</taxon>
        <taxon>Magnoliopsida</taxon>
        <taxon>eudicotyledons</taxon>
        <taxon>Gunneridae</taxon>
        <taxon>Pentapetalae</taxon>
        <taxon>rosids</taxon>
        <taxon>fabids</taxon>
        <taxon>Fabales</taxon>
        <taxon>Fabaceae</taxon>
        <taxon>Papilionoideae</taxon>
        <taxon>50 kb inversion clade</taxon>
        <taxon>NPAAA clade</taxon>
        <taxon>indigoferoid/millettioid clade</taxon>
        <taxon>Phaseoleae</taxon>
        <taxon>Phaseolus</taxon>
    </lineage>
</organism>
<dbReference type="OMA" id="INACMND"/>
<name>V7AHE7_PHAVU</name>
<dbReference type="Proteomes" id="UP000000226">
    <property type="component" value="Chromosome 11"/>
</dbReference>
<dbReference type="AlphaFoldDB" id="V7AHE7"/>